<dbReference type="InterPro" id="IPR050179">
    <property type="entry name" value="Trans_hexapeptide_repeat"/>
</dbReference>
<organism evidence="3 4">
    <name type="scientific">[Ruminococcus] torques</name>
    <dbReference type="NCBI Taxonomy" id="33039"/>
    <lineage>
        <taxon>Bacteria</taxon>
        <taxon>Bacillati</taxon>
        <taxon>Bacillota</taxon>
        <taxon>Clostridia</taxon>
        <taxon>Lachnospirales</taxon>
        <taxon>Lachnospiraceae</taxon>
        <taxon>Mediterraneibacter</taxon>
    </lineage>
</organism>
<gene>
    <name evidence="3" type="ORF">EAI93_13775</name>
</gene>
<evidence type="ECO:0000256" key="2">
    <source>
        <dbReference type="ARBA" id="ARBA00023315"/>
    </source>
</evidence>
<proteinExistence type="predicted"/>
<dbReference type="SUPFAM" id="SSF51161">
    <property type="entry name" value="Trimeric LpxA-like enzymes"/>
    <property type="match status" value="1"/>
</dbReference>
<evidence type="ECO:0000256" key="1">
    <source>
        <dbReference type="ARBA" id="ARBA00022679"/>
    </source>
</evidence>
<protein>
    <recommendedName>
        <fullName evidence="5">Acyltransferase</fullName>
    </recommendedName>
</protein>
<dbReference type="Gene3D" id="2.160.10.10">
    <property type="entry name" value="Hexapeptide repeat proteins"/>
    <property type="match status" value="1"/>
</dbReference>
<evidence type="ECO:0000313" key="3">
    <source>
        <dbReference type="EMBL" id="RYS75858.1"/>
    </source>
</evidence>
<dbReference type="PANTHER" id="PTHR43300:SF12">
    <property type="entry name" value="CHLORAMPHENICOL ACETYLTRANSFERASE"/>
    <property type="match status" value="1"/>
</dbReference>
<reference evidence="3 4" key="1">
    <citation type="journal article" date="2019" name="Science, e1252229">
        <title>Invertible promoters mediate bacterial phase variation, antibiotic resistance, and host adaptation in the gut.</title>
        <authorList>
            <person name="Jiang X."/>
            <person name="Hall A.B."/>
            <person name="Arthur T.D."/>
            <person name="Plichta D.R."/>
            <person name="Covington C.T."/>
            <person name="Poyet M."/>
            <person name="Crothers J."/>
            <person name="Moses P.L."/>
            <person name="Tolonen A.C."/>
            <person name="Vlamakis H."/>
            <person name="Alm E.J."/>
            <person name="Xavier R.J."/>
        </authorList>
    </citation>
    <scope>NUCLEOTIDE SEQUENCE [LARGE SCALE GENOMIC DNA]</scope>
    <source>
        <strain evidence="4">aa_0143</strain>
    </source>
</reference>
<dbReference type="InterPro" id="IPR011004">
    <property type="entry name" value="Trimer_LpxA-like_sf"/>
</dbReference>
<sequence>MIGGTKGIVLQDFVTVSSRCAVYAVSDDFSGEQLNNSMIPTAYRRVIEGQVILEDYVSVGTGSIILPGVKLEEGAAVGAMSFVKHTLEGWKIYVGAPCRYVKDRNQNMKQLRGALQNSDAYEESR</sequence>
<keyword evidence="1" id="KW-0808">Transferase</keyword>
<keyword evidence="2" id="KW-0012">Acyltransferase</keyword>
<evidence type="ECO:0000313" key="4">
    <source>
        <dbReference type="Proteomes" id="UP000292665"/>
    </source>
</evidence>
<dbReference type="EMBL" id="RCYR01000058">
    <property type="protein sequence ID" value="RYS75858.1"/>
    <property type="molecule type" value="Genomic_DNA"/>
</dbReference>
<dbReference type="PANTHER" id="PTHR43300">
    <property type="entry name" value="ACETYLTRANSFERASE"/>
    <property type="match status" value="1"/>
</dbReference>
<dbReference type="Proteomes" id="UP000292665">
    <property type="component" value="Unassembled WGS sequence"/>
</dbReference>
<name>A0A4Q5C348_9FIRM</name>
<accession>A0A4Q5C348</accession>
<comment type="caution">
    <text evidence="3">The sequence shown here is derived from an EMBL/GenBank/DDBJ whole genome shotgun (WGS) entry which is preliminary data.</text>
</comment>
<dbReference type="AlphaFoldDB" id="A0A4Q5C348"/>
<evidence type="ECO:0008006" key="5">
    <source>
        <dbReference type="Google" id="ProtNLM"/>
    </source>
</evidence>
<dbReference type="GO" id="GO:0016746">
    <property type="term" value="F:acyltransferase activity"/>
    <property type="evidence" value="ECO:0007669"/>
    <property type="project" value="UniProtKB-KW"/>
</dbReference>